<dbReference type="EMBL" id="SJPE01000001">
    <property type="protein sequence ID" value="TBX70982.1"/>
    <property type="molecule type" value="Genomic_DNA"/>
</dbReference>
<dbReference type="AlphaFoldDB" id="A0A4Q9Z407"/>
<protein>
    <recommendedName>
        <fullName evidence="1">Fibronectin type-III domain-containing protein</fullName>
    </recommendedName>
</protein>
<keyword evidence="3" id="KW-1185">Reference proteome</keyword>
<evidence type="ECO:0000313" key="2">
    <source>
        <dbReference type="EMBL" id="TBX70982.1"/>
    </source>
</evidence>
<dbReference type="NCBIfam" id="TIGR02145">
    <property type="entry name" value="Fib_succ_major"/>
    <property type="match status" value="1"/>
</dbReference>
<organism evidence="2 3">
    <name type="scientific">Flavobacterium silvisoli</name>
    <dbReference type="NCBI Taxonomy" id="2529433"/>
    <lineage>
        <taxon>Bacteria</taxon>
        <taxon>Pseudomonadati</taxon>
        <taxon>Bacteroidota</taxon>
        <taxon>Flavobacteriia</taxon>
        <taxon>Flavobacteriales</taxon>
        <taxon>Flavobacteriaceae</taxon>
        <taxon>Flavobacterium</taxon>
    </lineage>
</organism>
<gene>
    <name evidence="2" type="ORF">EZL74_00330</name>
</gene>
<dbReference type="InterPro" id="IPR036116">
    <property type="entry name" value="FN3_sf"/>
</dbReference>
<dbReference type="Proteomes" id="UP000293300">
    <property type="component" value="Unassembled WGS sequence"/>
</dbReference>
<dbReference type="InterPro" id="IPR003961">
    <property type="entry name" value="FN3_dom"/>
</dbReference>
<accession>A0A4Q9Z407</accession>
<name>A0A4Q9Z407_9FLAO</name>
<reference evidence="2 3" key="1">
    <citation type="submission" date="2019-02" db="EMBL/GenBank/DDBJ databases">
        <title>Flavobacterium sp. RD-2-33 isolated from forest soil.</title>
        <authorList>
            <person name="Chaudhary D.K."/>
        </authorList>
    </citation>
    <scope>NUCLEOTIDE SEQUENCE [LARGE SCALE GENOMIC DNA]</scope>
    <source>
        <strain evidence="2 3">RD-2-33</strain>
    </source>
</reference>
<comment type="caution">
    <text evidence="2">The sequence shown here is derived from an EMBL/GenBank/DDBJ whole genome shotgun (WGS) entry which is preliminary data.</text>
</comment>
<feature type="domain" description="Fibronectin type-III" evidence="1">
    <location>
        <begin position="67"/>
        <end position="171"/>
    </location>
</feature>
<evidence type="ECO:0000259" key="1">
    <source>
        <dbReference type="PROSITE" id="PS50853"/>
    </source>
</evidence>
<sequence>MNNDLFFYFCLRILLVRTVPNDELSRIKLLLFMKYIKQLLALLTIVTFTNCSTDSEFANPVPDISIHPTAPTVVTNTVTAITMNTAASGGNITTDGGSPVTLRGVVWSKLPNPTTQLTTKTLDGSGAGAFSSAVLNLDSNTTYYIRAYAVNAYGTAYGNEISFKTLINPADLPVLTTTSVTDVTTNSAVSGGNVTSSGVSPVTSRGIVWGLNPDPTILINIGMSSNGIGLGAFTSNAVNLSPNTTYYVKAYATNSQGTAYGNEFSFTTSPLLYTVGNGVNDIDGNHYNSVILSGKEWTTSNLNVTQYTDGTPIPQVQNASDWANLTTGAWCYYAFQTSNGVVYAKLYNWYAVAGIWNTASKTDPAQRKKLAPTGWHVPTNSDWNSVTTYLGGAQTAGGLLKETGPLHWQSPNTGAVNSSGFTALPGGNVLPNGTFGNLGTIGYWWSSNEYNLSSSWCAGLYSDNTTISNAPINKNYGFSVRLVKD</sequence>
<dbReference type="InterPro" id="IPR011871">
    <property type="entry name" value="Fib_succ_major"/>
</dbReference>
<dbReference type="PROSITE" id="PS50853">
    <property type="entry name" value="FN3"/>
    <property type="match status" value="1"/>
</dbReference>
<evidence type="ECO:0000313" key="3">
    <source>
        <dbReference type="Proteomes" id="UP000293300"/>
    </source>
</evidence>
<dbReference type="SUPFAM" id="SSF49265">
    <property type="entry name" value="Fibronectin type III"/>
    <property type="match status" value="1"/>
</dbReference>
<dbReference type="Pfam" id="PF09603">
    <property type="entry name" value="Fib_succ_major"/>
    <property type="match status" value="1"/>
</dbReference>
<proteinExistence type="predicted"/>